<protein>
    <recommendedName>
        <fullName evidence="3">NodB homology domain-containing protein</fullName>
    </recommendedName>
</protein>
<organism evidence="1 2">
    <name type="scientific">Raineyella fluvialis</name>
    <dbReference type="NCBI Taxonomy" id="2662261"/>
    <lineage>
        <taxon>Bacteria</taxon>
        <taxon>Bacillati</taxon>
        <taxon>Actinomycetota</taxon>
        <taxon>Actinomycetes</taxon>
        <taxon>Propionibacteriales</taxon>
        <taxon>Propionibacteriaceae</taxon>
        <taxon>Raineyella</taxon>
    </lineage>
</organism>
<name>A0A5Q2FBB9_9ACTN</name>
<dbReference type="Proteomes" id="UP000386847">
    <property type="component" value="Chromosome"/>
</dbReference>
<sequence length="70" mass="7416">MTGDAEPPQRAPHSADQAAMMVPAELAAVKEPNVAVVLMHDAEGMTLSTDALRTVIHGLRDKGYEFGVIS</sequence>
<keyword evidence="2" id="KW-1185">Reference proteome</keyword>
<evidence type="ECO:0000313" key="2">
    <source>
        <dbReference type="Proteomes" id="UP000386847"/>
    </source>
</evidence>
<proteinExistence type="predicted"/>
<dbReference type="RefSeq" id="WP_153572618.1">
    <property type="nucleotide sequence ID" value="NZ_CP045725.1"/>
</dbReference>
<gene>
    <name evidence="1" type="ORF">Rai3103_10820</name>
</gene>
<evidence type="ECO:0000313" key="1">
    <source>
        <dbReference type="EMBL" id="QGF24089.1"/>
    </source>
</evidence>
<evidence type="ECO:0008006" key="3">
    <source>
        <dbReference type="Google" id="ProtNLM"/>
    </source>
</evidence>
<dbReference type="KEGG" id="rain:Rai3103_10820"/>
<accession>A0A5Q2FBB9</accession>
<dbReference type="EMBL" id="CP045725">
    <property type="protein sequence ID" value="QGF24089.1"/>
    <property type="molecule type" value="Genomic_DNA"/>
</dbReference>
<dbReference type="Gene3D" id="3.20.20.370">
    <property type="entry name" value="Glycoside hydrolase/deacetylase"/>
    <property type="match status" value="1"/>
</dbReference>
<reference evidence="1 2" key="1">
    <citation type="submission" date="2019-10" db="EMBL/GenBank/DDBJ databases">
        <title>Genomic analysis of Raineyella sp. CBA3103.</title>
        <authorList>
            <person name="Roh S.W."/>
        </authorList>
    </citation>
    <scope>NUCLEOTIDE SEQUENCE [LARGE SCALE GENOMIC DNA]</scope>
    <source>
        <strain evidence="1 2">CBA3103</strain>
    </source>
</reference>
<dbReference type="AlphaFoldDB" id="A0A5Q2FBB9"/>